<evidence type="ECO:0000256" key="1">
    <source>
        <dbReference type="SAM" id="MobiDB-lite"/>
    </source>
</evidence>
<dbReference type="AlphaFoldDB" id="A0A448WZ53"/>
<organism evidence="2 3">
    <name type="scientific">Protopolystoma xenopodis</name>
    <dbReference type="NCBI Taxonomy" id="117903"/>
    <lineage>
        <taxon>Eukaryota</taxon>
        <taxon>Metazoa</taxon>
        <taxon>Spiralia</taxon>
        <taxon>Lophotrochozoa</taxon>
        <taxon>Platyhelminthes</taxon>
        <taxon>Monogenea</taxon>
        <taxon>Polyopisthocotylea</taxon>
        <taxon>Polystomatidea</taxon>
        <taxon>Polystomatidae</taxon>
        <taxon>Protopolystoma</taxon>
    </lineage>
</organism>
<protein>
    <submittedName>
        <fullName evidence="2">Uncharacterized protein</fullName>
    </submittedName>
</protein>
<comment type="caution">
    <text evidence="2">The sequence shown here is derived from an EMBL/GenBank/DDBJ whole genome shotgun (WGS) entry which is preliminary data.</text>
</comment>
<evidence type="ECO:0000313" key="2">
    <source>
        <dbReference type="EMBL" id="VEL23751.1"/>
    </source>
</evidence>
<reference evidence="2" key="1">
    <citation type="submission" date="2018-11" db="EMBL/GenBank/DDBJ databases">
        <authorList>
            <consortium name="Pathogen Informatics"/>
        </authorList>
    </citation>
    <scope>NUCLEOTIDE SEQUENCE</scope>
</reference>
<dbReference type="EMBL" id="CAAALY010063683">
    <property type="protein sequence ID" value="VEL23751.1"/>
    <property type="molecule type" value="Genomic_DNA"/>
</dbReference>
<accession>A0A448WZ53</accession>
<feature type="region of interest" description="Disordered" evidence="1">
    <location>
        <begin position="43"/>
        <end position="73"/>
    </location>
</feature>
<name>A0A448WZ53_9PLAT</name>
<gene>
    <name evidence="2" type="ORF">PXEA_LOCUS17191</name>
</gene>
<feature type="compositionally biased region" description="Basic and acidic residues" evidence="1">
    <location>
        <begin position="64"/>
        <end position="73"/>
    </location>
</feature>
<keyword evidence="3" id="KW-1185">Reference proteome</keyword>
<sequence>MPVSAMAVQPWLVDITIAGPDALISEYDESEVIRLPSCDISSERGMPRLDRTSQNTVGQLTWPRKAEMSRPLS</sequence>
<dbReference type="Proteomes" id="UP000784294">
    <property type="component" value="Unassembled WGS sequence"/>
</dbReference>
<evidence type="ECO:0000313" key="3">
    <source>
        <dbReference type="Proteomes" id="UP000784294"/>
    </source>
</evidence>
<proteinExistence type="predicted"/>